<dbReference type="NCBIfam" id="NF011695">
    <property type="entry name" value="PRK15115.1"/>
    <property type="match status" value="1"/>
</dbReference>
<gene>
    <name evidence="8" type="primary">glrR</name>
    <name evidence="8" type="ORF">HV331_16950</name>
</gene>
<dbReference type="Gene3D" id="3.40.50.2300">
    <property type="match status" value="1"/>
</dbReference>
<protein>
    <submittedName>
        <fullName evidence="8">Two-component system response regulator GlrR</fullName>
    </submittedName>
</protein>
<dbReference type="InterPro" id="IPR003593">
    <property type="entry name" value="AAA+_ATPase"/>
</dbReference>
<dbReference type="InterPro" id="IPR025943">
    <property type="entry name" value="Sigma_54_int_dom_ATP-bd_2"/>
</dbReference>
<keyword evidence="2" id="KW-0547">Nucleotide-binding</keyword>
<dbReference type="GO" id="GO:0006355">
    <property type="term" value="P:regulation of DNA-templated transcription"/>
    <property type="evidence" value="ECO:0007669"/>
    <property type="project" value="InterPro"/>
</dbReference>
<dbReference type="SUPFAM" id="SSF52540">
    <property type="entry name" value="P-loop containing nucleoside triphosphate hydrolases"/>
    <property type="match status" value="1"/>
</dbReference>
<dbReference type="GO" id="GO:0003677">
    <property type="term" value="F:DNA binding"/>
    <property type="evidence" value="ECO:0007669"/>
    <property type="project" value="UniProtKB-KW"/>
</dbReference>
<dbReference type="PROSITE" id="PS50045">
    <property type="entry name" value="SIGMA54_INTERACT_4"/>
    <property type="match status" value="1"/>
</dbReference>
<dbReference type="InterPro" id="IPR001789">
    <property type="entry name" value="Sig_transdc_resp-reg_receiver"/>
</dbReference>
<organism evidence="8 9">
    <name type="scientific">Klebsiella aerogenes</name>
    <name type="common">Enterobacter aerogenes</name>
    <dbReference type="NCBI Taxonomy" id="548"/>
    <lineage>
        <taxon>Bacteria</taxon>
        <taxon>Pseudomonadati</taxon>
        <taxon>Pseudomonadota</taxon>
        <taxon>Gammaproteobacteria</taxon>
        <taxon>Enterobacterales</taxon>
        <taxon>Enterobacteriaceae</taxon>
        <taxon>Klebsiella/Raoultella group</taxon>
        <taxon>Klebsiella</taxon>
    </lineage>
</organism>
<dbReference type="FunFam" id="1.10.10.60:FF:000111">
    <property type="entry name" value="Two-component system response regulator GlrR"/>
    <property type="match status" value="1"/>
</dbReference>
<evidence type="ECO:0000256" key="5">
    <source>
        <dbReference type="ARBA" id="ARBA00023015"/>
    </source>
</evidence>
<dbReference type="PROSITE" id="PS00676">
    <property type="entry name" value="SIGMA54_INTERACT_2"/>
    <property type="match status" value="1"/>
</dbReference>
<dbReference type="FunFam" id="1.10.8.60:FF:000034">
    <property type="entry name" value="Two-component system response regulator GlrR"/>
    <property type="match status" value="1"/>
</dbReference>
<keyword evidence="6" id="KW-0238">DNA-binding</keyword>
<dbReference type="PROSITE" id="PS00688">
    <property type="entry name" value="SIGMA54_INTERACT_3"/>
    <property type="match status" value="1"/>
</dbReference>
<dbReference type="GO" id="GO:0000160">
    <property type="term" value="P:phosphorelay signal transduction system"/>
    <property type="evidence" value="ECO:0007669"/>
    <property type="project" value="UniProtKB-KW"/>
</dbReference>
<dbReference type="AlphaFoldDB" id="A0A837K6K2"/>
<dbReference type="Pfam" id="PF00072">
    <property type="entry name" value="Response_reg"/>
    <property type="match status" value="1"/>
</dbReference>
<dbReference type="InterPro" id="IPR002078">
    <property type="entry name" value="Sigma_54_int"/>
</dbReference>
<dbReference type="FunFam" id="3.40.50.2300:FF:000018">
    <property type="entry name" value="DNA-binding transcriptional regulator NtrC"/>
    <property type="match status" value="1"/>
</dbReference>
<keyword evidence="5" id="KW-0805">Transcription regulation</keyword>
<evidence type="ECO:0000256" key="1">
    <source>
        <dbReference type="ARBA" id="ARBA00022553"/>
    </source>
</evidence>
<dbReference type="Gene3D" id="1.10.10.60">
    <property type="entry name" value="Homeodomain-like"/>
    <property type="match status" value="1"/>
</dbReference>
<dbReference type="SUPFAM" id="SSF52172">
    <property type="entry name" value="CheY-like"/>
    <property type="match status" value="1"/>
</dbReference>
<reference evidence="9" key="1">
    <citation type="submission" date="2020-06" db="EMBL/GenBank/DDBJ databases">
        <title>REHAB project genomes.</title>
        <authorList>
            <person name="Shaw L.P."/>
        </authorList>
    </citation>
    <scope>NUCLEOTIDE SEQUENCE [LARGE SCALE GENOMIC DNA]</scope>
    <source>
        <strain evidence="9">RHBSTW-00938</strain>
    </source>
</reference>
<evidence type="ECO:0000256" key="7">
    <source>
        <dbReference type="ARBA" id="ARBA00023163"/>
    </source>
</evidence>
<name>A0A837K6K2_KLEAE</name>
<dbReference type="InterPro" id="IPR025662">
    <property type="entry name" value="Sigma_54_int_dom_ATP-bd_1"/>
</dbReference>
<accession>A0A837K6K2</accession>
<evidence type="ECO:0000256" key="6">
    <source>
        <dbReference type="ARBA" id="ARBA00023125"/>
    </source>
</evidence>
<dbReference type="Gene3D" id="3.40.50.300">
    <property type="entry name" value="P-loop containing nucleotide triphosphate hydrolases"/>
    <property type="match status" value="1"/>
</dbReference>
<keyword evidence="3" id="KW-0067">ATP-binding</keyword>
<keyword evidence="7" id="KW-0804">Transcription</keyword>
<evidence type="ECO:0000256" key="3">
    <source>
        <dbReference type="ARBA" id="ARBA00022840"/>
    </source>
</evidence>
<dbReference type="InterPro" id="IPR011006">
    <property type="entry name" value="CheY-like_superfamily"/>
</dbReference>
<dbReference type="Pfam" id="PF00158">
    <property type="entry name" value="Sigma54_activat"/>
    <property type="match status" value="1"/>
</dbReference>
<dbReference type="PROSITE" id="PS00675">
    <property type="entry name" value="SIGMA54_INTERACT_1"/>
    <property type="match status" value="1"/>
</dbReference>
<dbReference type="FunFam" id="3.40.50.300:FF:000006">
    <property type="entry name" value="DNA-binding transcriptional regulator NtrC"/>
    <property type="match status" value="1"/>
</dbReference>
<dbReference type="GO" id="GO:0005524">
    <property type="term" value="F:ATP binding"/>
    <property type="evidence" value="ECO:0007669"/>
    <property type="project" value="UniProtKB-KW"/>
</dbReference>
<dbReference type="EMBL" id="CP055904">
    <property type="protein sequence ID" value="QMR41076.1"/>
    <property type="molecule type" value="Genomic_DNA"/>
</dbReference>
<dbReference type="SUPFAM" id="SSF46689">
    <property type="entry name" value="Homeodomain-like"/>
    <property type="match status" value="1"/>
</dbReference>
<dbReference type="InterPro" id="IPR027417">
    <property type="entry name" value="P-loop_NTPase"/>
</dbReference>
<dbReference type="SMART" id="SM00448">
    <property type="entry name" value="REC"/>
    <property type="match status" value="1"/>
</dbReference>
<dbReference type="RefSeq" id="WP_045377589.1">
    <property type="nucleotide sequence ID" value="NZ_CABHFP010000009.1"/>
</dbReference>
<evidence type="ECO:0000256" key="2">
    <source>
        <dbReference type="ARBA" id="ARBA00022741"/>
    </source>
</evidence>
<evidence type="ECO:0000313" key="8">
    <source>
        <dbReference type="EMBL" id="QMR41076.1"/>
    </source>
</evidence>
<dbReference type="InterPro" id="IPR009057">
    <property type="entry name" value="Homeodomain-like_sf"/>
</dbReference>
<evidence type="ECO:0000256" key="4">
    <source>
        <dbReference type="ARBA" id="ARBA00023012"/>
    </source>
</evidence>
<keyword evidence="1" id="KW-0597">Phosphoprotein</keyword>
<dbReference type="Proteomes" id="UP000514462">
    <property type="component" value="Chromosome"/>
</dbReference>
<dbReference type="SMART" id="SM00382">
    <property type="entry name" value="AAA"/>
    <property type="match status" value="1"/>
</dbReference>
<keyword evidence="4" id="KW-0902">Two-component regulatory system</keyword>
<dbReference type="PANTHER" id="PTHR32071">
    <property type="entry name" value="TRANSCRIPTIONAL REGULATORY PROTEIN"/>
    <property type="match status" value="1"/>
</dbReference>
<sequence>MTIRKPAHLLLVDDDPGLLKLLGMRLVSEGYSVVTAESGPEALRVLTRERVDLVVSDLRMDEMDGLQLFAEIQKAQPGMPVIILTAHGSIPDAVAATQQGVFSFLTKPVDKDALYKAIDDALEQSSPATDERWRQAIVTRSPQMLRLLEQAGMVAQSDVSVLIIGQSGTGKEIVAQAIHNASPRHEKPFIAINCGALPEQLLESELFGHARGAFTGAVSNREGLFQAAEGGTLFLDEIGDMPVALQVKLLRVLQERKVRPLGSNRDIDIDVRIISATHRDLPKAMARGEFREDLFYRLNVVNLKIPPLSERAEDIPLLANHLLRQSADRHKPFVRAFSTDAMKRLMAAKWPGNVRQLVNVIEQCVALTSSPVISDALVEQALEGENTALPTFVEARNQFELNYLRKLLQITKGNVTHAARMAGRNRTEFYKLLSRHELDANDFKE</sequence>
<dbReference type="Pfam" id="PF25601">
    <property type="entry name" value="AAA_lid_14"/>
    <property type="match status" value="1"/>
</dbReference>
<dbReference type="PANTHER" id="PTHR32071:SF116">
    <property type="entry name" value="TRANSCRIPTIONAL REGULATORY PROTEIN GLRR"/>
    <property type="match status" value="1"/>
</dbReference>
<dbReference type="InterPro" id="IPR058031">
    <property type="entry name" value="AAA_lid_NorR"/>
</dbReference>
<proteinExistence type="predicted"/>
<dbReference type="CDD" id="cd00009">
    <property type="entry name" value="AAA"/>
    <property type="match status" value="1"/>
</dbReference>
<dbReference type="PROSITE" id="PS50110">
    <property type="entry name" value="RESPONSE_REGULATORY"/>
    <property type="match status" value="1"/>
</dbReference>
<dbReference type="Gene3D" id="1.10.8.60">
    <property type="match status" value="1"/>
</dbReference>
<dbReference type="InterPro" id="IPR025944">
    <property type="entry name" value="Sigma_54_int_dom_CS"/>
</dbReference>
<evidence type="ECO:0000313" key="9">
    <source>
        <dbReference type="Proteomes" id="UP000514462"/>
    </source>
</evidence>